<comment type="caution">
    <text evidence="2">The sequence shown here is derived from an EMBL/GenBank/DDBJ whole genome shotgun (WGS) entry which is preliminary data.</text>
</comment>
<sequence>MWFTGELDEDDIEVKTNDRTVYVEKSKLVFFDEEMKIDFSGSTNSFQLKSPQQIINGRMNFVMKVKAD</sequence>
<gene>
    <name evidence="2" type="ORF">AM1BK_49720</name>
</gene>
<organism evidence="2 3">
    <name type="scientific">Neobacillus kokaensis</name>
    <dbReference type="NCBI Taxonomy" id="2759023"/>
    <lineage>
        <taxon>Bacteria</taxon>
        <taxon>Bacillati</taxon>
        <taxon>Bacillota</taxon>
        <taxon>Bacilli</taxon>
        <taxon>Bacillales</taxon>
        <taxon>Bacillaceae</taxon>
        <taxon>Neobacillus</taxon>
    </lineage>
</organism>
<dbReference type="SUPFAM" id="SSF89360">
    <property type="entry name" value="HesB-like domain"/>
    <property type="match status" value="1"/>
</dbReference>
<evidence type="ECO:0000313" key="2">
    <source>
        <dbReference type="EMBL" id="GHI01430.1"/>
    </source>
</evidence>
<accession>A0ABQ3NBX9</accession>
<dbReference type="InterPro" id="IPR035903">
    <property type="entry name" value="HesB-like_dom_sf"/>
</dbReference>
<dbReference type="Gene3D" id="2.60.300.12">
    <property type="entry name" value="HesB-like domain"/>
    <property type="match status" value="1"/>
</dbReference>
<reference evidence="2 3" key="1">
    <citation type="journal article" date="2022" name="Int. J. Syst. Evol. Microbiol.">
        <title>Neobacillus kokaensis sp. nov., isolated from soil.</title>
        <authorList>
            <person name="Yuki K."/>
            <person name="Matsubara H."/>
            <person name="Yamaguchi S."/>
        </authorList>
    </citation>
    <scope>NUCLEOTIDE SEQUENCE [LARGE SCALE GENOMIC DNA]</scope>
    <source>
        <strain evidence="2 3">LOB 377</strain>
    </source>
</reference>
<dbReference type="EMBL" id="BNDS01000042">
    <property type="protein sequence ID" value="GHI01430.1"/>
    <property type="molecule type" value="Genomic_DNA"/>
</dbReference>
<evidence type="ECO:0000259" key="1">
    <source>
        <dbReference type="Pfam" id="PF01521"/>
    </source>
</evidence>
<evidence type="ECO:0000313" key="3">
    <source>
        <dbReference type="Proteomes" id="UP000637074"/>
    </source>
</evidence>
<name>A0ABQ3NBX9_9BACI</name>
<protein>
    <recommendedName>
        <fullName evidence="1">Core domain-containing protein</fullName>
    </recommendedName>
</protein>
<feature type="domain" description="Core" evidence="1">
    <location>
        <begin position="2"/>
        <end position="61"/>
    </location>
</feature>
<dbReference type="Proteomes" id="UP000637074">
    <property type="component" value="Unassembled WGS sequence"/>
</dbReference>
<dbReference type="Pfam" id="PF01521">
    <property type="entry name" value="Fe-S_biosyn"/>
    <property type="match status" value="1"/>
</dbReference>
<proteinExistence type="predicted"/>
<keyword evidence="3" id="KW-1185">Reference proteome</keyword>
<dbReference type="InterPro" id="IPR000361">
    <property type="entry name" value="ATAP_core_dom"/>
</dbReference>